<dbReference type="HAMAP" id="MF_01077">
    <property type="entry name" value="RimP"/>
    <property type="match status" value="1"/>
</dbReference>
<dbReference type="AlphaFoldDB" id="A0A1S8S598"/>
<proteinExistence type="inferred from homology"/>
<dbReference type="InterPro" id="IPR035956">
    <property type="entry name" value="RimP_N_sf"/>
</dbReference>
<sequence>MKKDVLIERIEELVRPIVSELSCELYYVEYVKENGEFYLRIYIDKEGRVSLNDCEAVSRRVSDVLDSEDPIKEAYYLEVSSPGLNRGLYKEEHFNKYIGREVLIRLTSSLNGVKSVKGVLRDVSEDSILVEGETEVKIPRDKIKAANLEGEI</sequence>
<organism evidence="8 11">
    <name type="scientific">Clostridium beijerinckii</name>
    <name type="common">Clostridium MP</name>
    <dbReference type="NCBI Taxonomy" id="1520"/>
    <lineage>
        <taxon>Bacteria</taxon>
        <taxon>Bacillati</taxon>
        <taxon>Bacillota</taxon>
        <taxon>Clostridia</taxon>
        <taxon>Eubacteriales</taxon>
        <taxon>Clostridiaceae</taxon>
        <taxon>Clostridium</taxon>
    </lineage>
</organism>
<accession>A0A1S8S598</accession>
<dbReference type="GO" id="GO:0006412">
    <property type="term" value="P:translation"/>
    <property type="evidence" value="ECO:0007669"/>
    <property type="project" value="TreeGrafter"/>
</dbReference>
<dbReference type="Proteomes" id="UP000190973">
    <property type="component" value="Unassembled WGS sequence"/>
</dbReference>
<dbReference type="Proteomes" id="UP000190959">
    <property type="component" value="Unassembled WGS sequence"/>
</dbReference>
<dbReference type="EMBL" id="MWMH01000002">
    <property type="protein sequence ID" value="OOP73972.1"/>
    <property type="molecule type" value="Genomic_DNA"/>
</dbReference>
<dbReference type="SUPFAM" id="SSF75420">
    <property type="entry name" value="YhbC-like, N-terminal domain"/>
    <property type="match status" value="1"/>
</dbReference>
<evidence type="ECO:0000313" key="8">
    <source>
        <dbReference type="EMBL" id="OOM60627.1"/>
    </source>
</evidence>
<evidence type="ECO:0000256" key="2">
    <source>
        <dbReference type="ARBA" id="ARBA00022517"/>
    </source>
</evidence>
<dbReference type="CDD" id="cd01734">
    <property type="entry name" value="YlxS_C"/>
    <property type="match status" value="1"/>
</dbReference>
<dbReference type="RefSeq" id="WP_077839312.1">
    <property type="nucleotide sequence ID" value="NZ_CP107022.1"/>
</dbReference>
<dbReference type="Gene3D" id="3.30.300.70">
    <property type="entry name" value="RimP-like superfamily, N-terminal"/>
    <property type="match status" value="1"/>
</dbReference>
<evidence type="ECO:0000256" key="1">
    <source>
        <dbReference type="ARBA" id="ARBA00022490"/>
    </source>
</evidence>
<dbReference type="EMBL" id="JABAGD010000026">
    <property type="protein sequence ID" value="NMF05968.1"/>
    <property type="molecule type" value="Genomic_DNA"/>
</dbReference>
<evidence type="ECO:0000313" key="11">
    <source>
        <dbReference type="Proteomes" id="UP000190973"/>
    </source>
</evidence>
<dbReference type="EMBL" id="JABSWW010000001">
    <property type="protein sequence ID" value="NRT89131.1"/>
    <property type="molecule type" value="Genomic_DNA"/>
</dbReference>
<dbReference type="FunFam" id="3.30.300.70:FF:000001">
    <property type="entry name" value="Ribosome maturation factor RimP"/>
    <property type="match status" value="1"/>
</dbReference>
<comment type="function">
    <text evidence="3">Required for maturation of 30S ribosomal subunits.</text>
</comment>
<reference evidence="7" key="4">
    <citation type="submission" date="2020-05" db="EMBL/GenBank/DDBJ databases">
        <authorList>
            <person name="Brown S."/>
            <person name="Huntemann M."/>
            <person name="Clum A."/>
            <person name="Spunde A."/>
            <person name="Palaniappan K."/>
            <person name="Ritter S."/>
            <person name="Mikhailova N."/>
            <person name="Chen I.-M."/>
            <person name="Stamatis D."/>
            <person name="Reddy T."/>
            <person name="O'Malley R."/>
            <person name="Daum C."/>
            <person name="Shapiro N."/>
            <person name="Ivanova N."/>
            <person name="Kyrpides N."/>
            <person name="Woyke T."/>
        </authorList>
    </citation>
    <scope>NUCLEOTIDE SEQUENCE</scope>
    <source>
        <strain evidence="7">DJ080</strain>
    </source>
</reference>
<keyword evidence="1 3" id="KW-0963">Cytoplasm</keyword>
<reference evidence="8 11" key="1">
    <citation type="submission" date="2016-05" db="EMBL/GenBank/DDBJ databases">
        <title>Microbial solvent formation.</title>
        <authorList>
            <person name="Poehlein A."/>
            <person name="Montoya Solano J.D."/>
            <person name="Flitsch S."/>
            <person name="Krabben P."/>
            <person name="Duerre P."/>
            <person name="Daniel R."/>
        </authorList>
    </citation>
    <scope>NUCLEOTIDE SEQUENCE [LARGE SCALE GENOMIC DNA]</scope>
    <source>
        <strain evidence="8 11">DSM 53</strain>
    </source>
</reference>
<comment type="similarity">
    <text evidence="3">Belongs to the RimP family.</text>
</comment>
<dbReference type="PANTHER" id="PTHR33867">
    <property type="entry name" value="RIBOSOME MATURATION FACTOR RIMP"/>
    <property type="match status" value="1"/>
</dbReference>
<evidence type="ECO:0000259" key="5">
    <source>
        <dbReference type="Pfam" id="PF17384"/>
    </source>
</evidence>
<reference evidence="7" key="5">
    <citation type="journal article" date="2022" name="Nat. Biotechnol.">
        <title>Carbon-negative production of acetone and isopropanol by gas fermentation at industrial pilot scale.</title>
        <authorList>
            <person name="Liew F.E."/>
            <person name="Nogle R."/>
            <person name="Abdalla T."/>
            <person name="Rasor B.J."/>
            <person name="Canter C."/>
            <person name="Jensen R.O."/>
            <person name="Wang L."/>
            <person name="Strutz J."/>
            <person name="Chirania P."/>
            <person name="De Tissera S."/>
            <person name="Mueller A.P."/>
            <person name="Ruan Z."/>
            <person name="Gao A."/>
            <person name="Tran L."/>
            <person name="Engle N.L."/>
            <person name="Bromley J.C."/>
            <person name="Daniell J."/>
            <person name="Conrado R."/>
            <person name="Tschaplinski T.J."/>
            <person name="Giannone R.J."/>
            <person name="Hettich R.L."/>
            <person name="Karim A.S."/>
            <person name="Simpson S.D."/>
            <person name="Brown S.D."/>
            <person name="Leang C."/>
            <person name="Jewett M.C."/>
            <person name="Kopke M."/>
        </authorList>
    </citation>
    <scope>NUCLEOTIDE SEQUENCE</scope>
    <source>
        <strain evidence="7">DJ080</strain>
    </source>
</reference>
<reference evidence="9 10" key="2">
    <citation type="submission" date="2017-02" db="EMBL/GenBank/DDBJ databases">
        <title>Genome sequence of Clostridium beijerinckii Br21.</title>
        <authorList>
            <person name="Fonseca B.C."/>
            <person name="Guazzaroni M.E."/>
            <person name="Riano-Pachon D.M."/>
            <person name="Reginatto V."/>
        </authorList>
    </citation>
    <scope>NUCLEOTIDE SEQUENCE [LARGE SCALE GENOMIC DNA]</scope>
    <source>
        <strain evidence="9 10">Br21</strain>
    </source>
</reference>
<dbReference type="GO" id="GO:0000028">
    <property type="term" value="P:ribosomal small subunit assembly"/>
    <property type="evidence" value="ECO:0007669"/>
    <property type="project" value="TreeGrafter"/>
</dbReference>
<dbReference type="Pfam" id="PF17384">
    <property type="entry name" value="DUF150_C"/>
    <property type="match status" value="1"/>
</dbReference>
<feature type="domain" description="Ribosome maturation factor RimP N-terminal" evidence="4">
    <location>
        <begin position="13"/>
        <end position="84"/>
    </location>
</feature>
<dbReference type="EMBL" id="LZZI01000049">
    <property type="protein sequence ID" value="OOM60627.1"/>
    <property type="molecule type" value="Genomic_DNA"/>
</dbReference>
<reference evidence="6 12" key="3">
    <citation type="submission" date="2020-04" db="EMBL/GenBank/DDBJ databases">
        <authorList>
            <person name="Hitch T.C.A."/>
            <person name="Wylensek D."/>
            <person name="Clavel T."/>
        </authorList>
    </citation>
    <scope>NUCLEOTIDE SEQUENCE [LARGE SCALE GENOMIC DNA]</scope>
    <source>
        <strain evidence="6 12">WB01_NA02</strain>
    </source>
</reference>
<evidence type="ECO:0000313" key="10">
    <source>
        <dbReference type="Proteomes" id="UP000190959"/>
    </source>
</evidence>
<dbReference type="PANTHER" id="PTHR33867:SF1">
    <property type="entry name" value="RIBOSOME MATURATION FACTOR RIMP"/>
    <property type="match status" value="1"/>
</dbReference>
<dbReference type="Proteomes" id="UP000587880">
    <property type="component" value="Unassembled WGS sequence"/>
</dbReference>
<dbReference type="InterPro" id="IPR036847">
    <property type="entry name" value="RimP_C_sf"/>
</dbReference>
<keyword evidence="2 3" id="KW-0690">Ribosome biogenesis</keyword>
<comment type="subcellular location">
    <subcellularLocation>
        <location evidence="3">Cytoplasm</location>
    </subcellularLocation>
</comment>
<dbReference type="Pfam" id="PF02576">
    <property type="entry name" value="RimP_N"/>
    <property type="match status" value="1"/>
</dbReference>
<dbReference type="Gene3D" id="2.30.30.180">
    <property type="entry name" value="Ribosome maturation factor RimP, C-terminal domain"/>
    <property type="match status" value="1"/>
</dbReference>
<protein>
    <recommendedName>
        <fullName evidence="3">Ribosome maturation factor RimP</fullName>
    </recommendedName>
</protein>
<feature type="domain" description="Ribosome maturation factor RimP C-terminal" evidence="5">
    <location>
        <begin position="88"/>
        <end position="151"/>
    </location>
</feature>
<evidence type="ECO:0000313" key="12">
    <source>
        <dbReference type="Proteomes" id="UP000587880"/>
    </source>
</evidence>
<dbReference type="InterPro" id="IPR028989">
    <property type="entry name" value="RimP_N"/>
</dbReference>
<dbReference type="SUPFAM" id="SSF74942">
    <property type="entry name" value="YhbC-like, C-terminal domain"/>
    <property type="match status" value="1"/>
</dbReference>
<evidence type="ECO:0000313" key="9">
    <source>
        <dbReference type="EMBL" id="OOP73972.1"/>
    </source>
</evidence>
<name>A0A1S8S598_CLOBE</name>
<comment type="caution">
    <text evidence="8">The sequence shown here is derived from an EMBL/GenBank/DDBJ whole genome shotgun (WGS) entry which is preliminary data.</text>
</comment>
<evidence type="ECO:0000256" key="3">
    <source>
        <dbReference type="HAMAP-Rule" id="MF_01077"/>
    </source>
</evidence>
<dbReference type="GO" id="GO:0005829">
    <property type="term" value="C:cytosol"/>
    <property type="evidence" value="ECO:0007669"/>
    <property type="project" value="TreeGrafter"/>
</dbReference>
<dbReference type="NCBIfam" id="NF000934">
    <property type="entry name" value="PRK00092.3-1"/>
    <property type="match status" value="1"/>
</dbReference>
<evidence type="ECO:0000313" key="6">
    <source>
        <dbReference type="EMBL" id="NMF05968.1"/>
    </source>
</evidence>
<dbReference type="Proteomes" id="UP001193748">
    <property type="component" value="Unassembled WGS sequence"/>
</dbReference>
<evidence type="ECO:0000313" key="7">
    <source>
        <dbReference type="EMBL" id="NRT89131.1"/>
    </source>
</evidence>
<dbReference type="InterPro" id="IPR028998">
    <property type="entry name" value="RimP_C"/>
</dbReference>
<dbReference type="InterPro" id="IPR003728">
    <property type="entry name" value="Ribosome_maturation_RimP"/>
</dbReference>
<evidence type="ECO:0000259" key="4">
    <source>
        <dbReference type="Pfam" id="PF02576"/>
    </source>
</evidence>
<gene>
    <name evidence="3 8" type="primary">rimP</name>
    <name evidence="7" type="ORF">B0H41_002810</name>
    <name evidence="9" type="ORF">CBEIBR21_05590</name>
    <name evidence="8" type="ORF">CLBCK_28280</name>
    <name evidence="6" type="ORF">HF849_14660</name>
</gene>